<dbReference type="RefSeq" id="WP_379572751.1">
    <property type="nucleotide sequence ID" value="NZ_JBHUFV010000022.1"/>
</dbReference>
<accession>A0ABW4SU69</accession>
<keyword evidence="2" id="KW-1185">Reference proteome</keyword>
<name>A0ABW4SU69_9ACTN</name>
<dbReference type="EMBL" id="JBHUFV010000022">
    <property type="protein sequence ID" value="MFD1932694.1"/>
    <property type="molecule type" value="Genomic_DNA"/>
</dbReference>
<dbReference type="Proteomes" id="UP001597368">
    <property type="component" value="Unassembled WGS sequence"/>
</dbReference>
<comment type="caution">
    <text evidence="1">The sequence shown here is derived from an EMBL/GenBank/DDBJ whole genome shotgun (WGS) entry which is preliminary data.</text>
</comment>
<evidence type="ECO:0000313" key="2">
    <source>
        <dbReference type="Proteomes" id="UP001597368"/>
    </source>
</evidence>
<proteinExistence type="predicted"/>
<evidence type="ECO:0000313" key="1">
    <source>
        <dbReference type="EMBL" id="MFD1932694.1"/>
    </source>
</evidence>
<organism evidence="1 2">
    <name type="scientific">Nonomuraea mangrovi</name>
    <dbReference type="NCBI Taxonomy" id="2316207"/>
    <lineage>
        <taxon>Bacteria</taxon>
        <taxon>Bacillati</taxon>
        <taxon>Actinomycetota</taxon>
        <taxon>Actinomycetes</taxon>
        <taxon>Streptosporangiales</taxon>
        <taxon>Streptosporangiaceae</taxon>
        <taxon>Nonomuraea</taxon>
    </lineage>
</organism>
<reference evidence="2" key="1">
    <citation type="journal article" date="2019" name="Int. J. Syst. Evol. Microbiol.">
        <title>The Global Catalogue of Microorganisms (GCM) 10K type strain sequencing project: providing services to taxonomists for standard genome sequencing and annotation.</title>
        <authorList>
            <consortium name="The Broad Institute Genomics Platform"/>
            <consortium name="The Broad Institute Genome Sequencing Center for Infectious Disease"/>
            <person name="Wu L."/>
            <person name="Ma J."/>
        </authorList>
    </citation>
    <scope>NUCLEOTIDE SEQUENCE [LARGE SCALE GENOMIC DNA]</scope>
    <source>
        <strain evidence="2">ICMP 6774ER</strain>
    </source>
</reference>
<gene>
    <name evidence="1" type="ORF">ACFSKW_14535</name>
</gene>
<protein>
    <submittedName>
        <fullName evidence="1">Uncharacterized protein</fullName>
    </submittedName>
</protein>
<sequence>MFKLPIKIDMGGGEPQVKELGPGVRQAIVQGGSNGRASVVTFVAVETGGGRRFAFFQNTRVTKP</sequence>